<dbReference type="OrthoDB" id="9989144at2759"/>
<keyword evidence="4" id="KW-0560">Oxidoreductase</keyword>
<dbReference type="GO" id="GO:0000253">
    <property type="term" value="F:3-beta-hydroxysteroid 3-dehydrogenase (NADP+) activity"/>
    <property type="evidence" value="ECO:0007669"/>
    <property type="project" value="UniProtKB-EC"/>
</dbReference>
<keyword evidence="2" id="KW-0521">NADP</keyword>
<dbReference type="Proteomes" id="UP000662931">
    <property type="component" value="Chromosome 1"/>
</dbReference>
<gene>
    <name evidence="10" type="ORF">FOA43_001771</name>
</gene>
<keyword evidence="9" id="KW-0812">Transmembrane</keyword>
<evidence type="ECO:0000256" key="8">
    <source>
        <dbReference type="ARBA" id="ARBA00023621"/>
    </source>
</evidence>
<comment type="pathway">
    <text evidence="6">Steroid biosynthesis; zymosterol biosynthesis; zymosterol from lanosterol: step 5/6.</text>
</comment>
<dbReference type="InterPro" id="IPR051593">
    <property type="entry name" value="Ergosterol_Biosynth_ERG27"/>
</dbReference>
<dbReference type="PANTHER" id="PTHR43647:SF1">
    <property type="entry name" value="3-KETO-STEROID REDUCTASE ERG27"/>
    <property type="match status" value="1"/>
</dbReference>
<sequence length="352" mass="40582">MSAPRKIAIITGTSGNLGINIAYRLCDEIPSDHRLTIIVTSRTLVKANETIKSIEKYNDEHSHRKTGFLDFDYLLLDFGDMISVATAIYKLKKDYPKLDYLFLNASQNAHDHFDYFAATKQMLSDPIGASTCPEYKMEKVGVKTKDGMGFVFQVNVFGPFYFIESLKKCLFVKSEDPRIIWVGSVMSKTKYLSFDDMQLLRTEVPYGGSKRLVDLVHLATYKELYDEYGIKQYLTHPGVFVSFSFFKFLNIFSYYIMMMMFYMARFLGSPWHNLTGWNAANAPIFVALKADIKSDRQDLKYGSASTARGHEYLKIDEIDPTGKDDVLKYLKQLKEEWDEKLKDQVTDTRRAY</sequence>
<evidence type="ECO:0000256" key="5">
    <source>
        <dbReference type="ARBA" id="ARBA00023098"/>
    </source>
</evidence>
<comment type="similarity">
    <text evidence="7">Belongs to the short-chain dehydrogenases/reductases (SDR) family. ERG27 subfamily.</text>
</comment>
<dbReference type="GO" id="GO:0006696">
    <property type="term" value="P:ergosterol biosynthetic process"/>
    <property type="evidence" value="ECO:0007669"/>
    <property type="project" value="TreeGrafter"/>
</dbReference>
<dbReference type="KEGG" id="bnn:FOA43_001771"/>
<dbReference type="Gene3D" id="3.40.50.720">
    <property type="entry name" value="NAD(P)-binding Rossmann-like Domain"/>
    <property type="match status" value="1"/>
</dbReference>
<feature type="transmembrane region" description="Helical" evidence="9">
    <location>
        <begin position="238"/>
        <end position="257"/>
    </location>
</feature>
<dbReference type="SUPFAM" id="SSF51735">
    <property type="entry name" value="NAD(P)-binding Rossmann-fold domains"/>
    <property type="match status" value="1"/>
</dbReference>
<organism evidence="10 11">
    <name type="scientific">Eeniella nana</name>
    <name type="common">Yeast</name>
    <name type="synonym">Brettanomyces nanus</name>
    <dbReference type="NCBI Taxonomy" id="13502"/>
    <lineage>
        <taxon>Eukaryota</taxon>
        <taxon>Fungi</taxon>
        <taxon>Dikarya</taxon>
        <taxon>Ascomycota</taxon>
        <taxon>Saccharomycotina</taxon>
        <taxon>Pichiomycetes</taxon>
        <taxon>Pichiales</taxon>
        <taxon>Pichiaceae</taxon>
        <taxon>Brettanomyces</taxon>
    </lineage>
</organism>
<evidence type="ECO:0000256" key="4">
    <source>
        <dbReference type="ARBA" id="ARBA00023002"/>
    </source>
</evidence>
<dbReference type="PANTHER" id="PTHR43647">
    <property type="entry name" value="DEHYDROGENASE"/>
    <property type="match status" value="1"/>
</dbReference>
<evidence type="ECO:0000256" key="7">
    <source>
        <dbReference type="ARBA" id="ARBA00023593"/>
    </source>
</evidence>
<dbReference type="GO" id="GO:0005789">
    <property type="term" value="C:endoplasmic reticulum membrane"/>
    <property type="evidence" value="ECO:0007669"/>
    <property type="project" value="TreeGrafter"/>
</dbReference>
<reference evidence="10" key="1">
    <citation type="submission" date="2020-10" db="EMBL/GenBank/DDBJ databases">
        <authorList>
            <person name="Roach M.J.R."/>
        </authorList>
    </citation>
    <scope>NUCLEOTIDE SEQUENCE</scope>
    <source>
        <strain evidence="10">CBS 1945</strain>
    </source>
</reference>
<keyword evidence="11" id="KW-1185">Reference proteome</keyword>
<evidence type="ECO:0000256" key="6">
    <source>
        <dbReference type="ARBA" id="ARBA00023589"/>
    </source>
</evidence>
<dbReference type="EMBL" id="CP064812">
    <property type="protein sequence ID" value="QPG74442.1"/>
    <property type="molecule type" value="Genomic_DNA"/>
</dbReference>
<dbReference type="InterPro" id="IPR036291">
    <property type="entry name" value="NAD(P)-bd_dom_sf"/>
</dbReference>
<dbReference type="AlphaFoldDB" id="A0A875S305"/>
<dbReference type="GO" id="GO:0005741">
    <property type="term" value="C:mitochondrial outer membrane"/>
    <property type="evidence" value="ECO:0007669"/>
    <property type="project" value="TreeGrafter"/>
</dbReference>
<accession>A0A875S305</accession>
<name>A0A875S305_EENNA</name>
<evidence type="ECO:0000313" key="11">
    <source>
        <dbReference type="Proteomes" id="UP000662931"/>
    </source>
</evidence>
<evidence type="ECO:0000256" key="1">
    <source>
        <dbReference type="ARBA" id="ARBA00022516"/>
    </source>
</evidence>
<keyword evidence="3" id="KW-0752">Steroid biosynthesis</keyword>
<keyword evidence="1" id="KW-0444">Lipid biosynthesis</keyword>
<keyword evidence="9" id="KW-1133">Transmembrane helix</keyword>
<dbReference type="EC" id="1.1.1.270" evidence="8"/>
<dbReference type="GO" id="GO:0005811">
    <property type="term" value="C:lipid droplet"/>
    <property type="evidence" value="ECO:0007669"/>
    <property type="project" value="TreeGrafter"/>
</dbReference>
<evidence type="ECO:0000256" key="3">
    <source>
        <dbReference type="ARBA" id="ARBA00022955"/>
    </source>
</evidence>
<dbReference type="RefSeq" id="XP_038778007.1">
    <property type="nucleotide sequence ID" value="XM_038922079.1"/>
</dbReference>
<dbReference type="GeneID" id="62195172"/>
<proteinExistence type="inferred from homology"/>
<evidence type="ECO:0000256" key="2">
    <source>
        <dbReference type="ARBA" id="ARBA00022857"/>
    </source>
</evidence>
<keyword evidence="5" id="KW-0443">Lipid metabolism</keyword>
<evidence type="ECO:0000256" key="9">
    <source>
        <dbReference type="SAM" id="Phobius"/>
    </source>
</evidence>
<evidence type="ECO:0000313" key="10">
    <source>
        <dbReference type="EMBL" id="QPG74442.1"/>
    </source>
</evidence>
<protein>
    <recommendedName>
        <fullName evidence="8">3beta-hydroxysteroid 3-dehydrogenase</fullName>
        <ecNumber evidence="8">1.1.1.270</ecNumber>
    </recommendedName>
</protein>
<keyword evidence="9" id="KW-0472">Membrane</keyword>